<name>A0ABV0NRC2_9TELE</name>
<evidence type="ECO:0000313" key="3">
    <source>
        <dbReference type="Proteomes" id="UP001476798"/>
    </source>
</evidence>
<evidence type="ECO:0000256" key="1">
    <source>
        <dbReference type="SAM" id="Phobius"/>
    </source>
</evidence>
<accession>A0ABV0NRC2</accession>
<dbReference type="EMBL" id="JAHRIO010050084">
    <property type="protein sequence ID" value="MEQ2173961.1"/>
    <property type="molecule type" value="Genomic_DNA"/>
</dbReference>
<gene>
    <name evidence="2" type="ORF">GOODEAATRI_002945</name>
</gene>
<feature type="transmembrane region" description="Helical" evidence="1">
    <location>
        <begin position="50"/>
        <end position="68"/>
    </location>
</feature>
<feature type="non-terminal residue" evidence="2">
    <location>
        <position position="1"/>
    </location>
</feature>
<keyword evidence="1" id="KW-0472">Membrane</keyword>
<proteinExistence type="predicted"/>
<keyword evidence="1" id="KW-0812">Transmembrane</keyword>
<protein>
    <submittedName>
        <fullName evidence="2">Uncharacterized protein</fullName>
    </submittedName>
</protein>
<dbReference type="Proteomes" id="UP001476798">
    <property type="component" value="Unassembled WGS sequence"/>
</dbReference>
<comment type="caution">
    <text evidence="2">The sequence shown here is derived from an EMBL/GenBank/DDBJ whole genome shotgun (WGS) entry which is preliminary data.</text>
</comment>
<reference evidence="2 3" key="1">
    <citation type="submission" date="2021-06" db="EMBL/GenBank/DDBJ databases">
        <authorList>
            <person name="Palmer J.M."/>
        </authorList>
    </citation>
    <scope>NUCLEOTIDE SEQUENCE [LARGE SCALE GENOMIC DNA]</scope>
    <source>
        <strain evidence="2 3">GA_2019</strain>
        <tissue evidence="2">Muscle</tissue>
    </source>
</reference>
<keyword evidence="3" id="KW-1185">Reference proteome</keyword>
<keyword evidence="1" id="KW-1133">Transmembrane helix</keyword>
<evidence type="ECO:0000313" key="2">
    <source>
        <dbReference type="EMBL" id="MEQ2173961.1"/>
    </source>
</evidence>
<sequence length="84" mass="9796">VPLSKPRNNRKGCDGLSWKTFDMFGPQTIEQSQDTDPAGYLEEKRQGWKMALSSIVWGFLLDCFWYMLAYDKKDLEGEEQADKR</sequence>
<organism evidence="2 3">
    <name type="scientific">Goodea atripinnis</name>
    <dbReference type="NCBI Taxonomy" id="208336"/>
    <lineage>
        <taxon>Eukaryota</taxon>
        <taxon>Metazoa</taxon>
        <taxon>Chordata</taxon>
        <taxon>Craniata</taxon>
        <taxon>Vertebrata</taxon>
        <taxon>Euteleostomi</taxon>
        <taxon>Actinopterygii</taxon>
        <taxon>Neopterygii</taxon>
        <taxon>Teleostei</taxon>
        <taxon>Neoteleostei</taxon>
        <taxon>Acanthomorphata</taxon>
        <taxon>Ovalentaria</taxon>
        <taxon>Atherinomorphae</taxon>
        <taxon>Cyprinodontiformes</taxon>
        <taxon>Goodeidae</taxon>
        <taxon>Goodea</taxon>
    </lineage>
</organism>